<keyword evidence="2" id="KW-1185">Reference proteome</keyword>
<dbReference type="Proteomes" id="UP000324222">
    <property type="component" value="Unassembled WGS sequence"/>
</dbReference>
<dbReference type="EMBL" id="VSRR010010203">
    <property type="protein sequence ID" value="MPC51473.1"/>
    <property type="molecule type" value="Genomic_DNA"/>
</dbReference>
<comment type="caution">
    <text evidence="1">The sequence shown here is derived from an EMBL/GenBank/DDBJ whole genome shotgun (WGS) entry which is preliminary data.</text>
</comment>
<organism evidence="1 2">
    <name type="scientific">Portunus trituberculatus</name>
    <name type="common">Swimming crab</name>
    <name type="synonym">Neptunus trituberculatus</name>
    <dbReference type="NCBI Taxonomy" id="210409"/>
    <lineage>
        <taxon>Eukaryota</taxon>
        <taxon>Metazoa</taxon>
        <taxon>Ecdysozoa</taxon>
        <taxon>Arthropoda</taxon>
        <taxon>Crustacea</taxon>
        <taxon>Multicrustacea</taxon>
        <taxon>Malacostraca</taxon>
        <taxon>Eumalacostraca</taxon>
        <taxon>Eucarida</taxon>
        <taxon>Decapoda</taxon>
        <taxon>Pleocyemata</taxon>
        <taxon>Brachyura</taxon>
        <taxon>Eubrachyura</taxon>
        <taxon>Portunoidea</taxon>
        <taxon>Portunidae</taxon>
        <taxon>Portuninae</taxon>
        <taxon>Portunus</taxon>
    </lineage>
</organism>
<name>A0A5B7G2J4_PORTR</name>
<protein>
    <submittedName>
        <fullName evidence="1">Uncharacterized protein</fullName>
    </submittedName>
</protein>
<sequence>MLQFPGLECKLTLPKLYRERALEKEGTILKHFPPSFLLHLLFKGRCSVVKPFASSDILLLMSCHLGESTRGDCRASPCNVRGSKDRLADWEDDLMTDRLTG</sequence>
<evidence type="ECO:0000313" key="1">
    <source>
        <dbReference type="EMBL" id="MPC51473.1"/>
    </source>
</evidence>
<dbReference type="AlphaFoldDB" id="A0A5B7G2J4"/>
<proteinExistence type="predicted"/>
<reference evidence="1 2" key="1">
    <citation type="submission" date="2019-05" db="EMBL/GenBank/DDBJ databases">
        <title>Another draft genome of Portunus trituberculatus and its Hox gene families provides insights of decapod evolution.</title>
        <authorList>
            <person name="Jeong J.-H."/>
            <person name="Song I."/>
            <person name="Kim S."/>
            <person name="Choi T."/>
            <person name="Kim D."/>
            <person name="Ryu S."/>
            <person name="Kim W."/>
        </authorList>
    </citation>
    <scope>NUCLEOTIDE SEQUENCE [LARGE SCALE GENOMIC DNA]</scope>
    <source>
        <tissue evidence="1">Muscle</tissue>
    </source>
</reference>
<accession>A0A5B7G2J4</accession>
<evidence type="ECO:0000313" key="2">
    <source>
        <dbReference type="Proteomes" id="UP000324222"/>
    </source>
</evidence>
<gene>
    <name evidence="1" type="ORF">E2C01_045319</name>
</gene>